<keyword evidence="4" id="KW-1185">Reference proteome</keyword>
<protein>
    <submittedName>
        <fullName evidence="3">GIP protein</fullName>
    </submittedName>
</protein>
<feature type="region of interest" description="Disordered" evidence="2">
    <location>
        <begin position="673"/>
        <end position="714"/>
    </location>
</feature>
<feature type="region of interest" description="Disordered" evidence="2">
    <location>
        <begin position="204"/>
        <end position="235"/>
    </location>
</feature>
<feature type="region of interest" description="Disordered" evidence="2">
    <location>
        <begin position="510"/>
        <end position="535"/>
    </location>
</feature>
<feature type="non-terminal residue" evidence="3">
    <location>
        <position position="1"/>
    </location>
</feature>
<dbReference type="AlphaFoldDB" id="A0A812ZW83"/>
<feature type="coiled-coil region" evidence="1">
    <location>
        <begin position="624"/>
        <end position="651"/>
    </location>
</feature>
<reference evidence="3" key="1">
    <citation type="submission" date="2021-02" db="EMBL/GenBank/DDBJ databases">
        <authorList>
            <person name="Dougan E. K."/>
            <person name="Rhodes N."/>
            <person name="Thang M."/>
            <person name="Chan C."/>
        </authorList>
    </citation>
    <scope>NUCLEOTIDE SEQUENCE</scope>
</reference>
<evidence type="ECO:0000256" key="1">
    <source>
        <dbReference type="SAM" id="Coils"/>
    </source>
</evidence>
<feature type="non-terminal residue" evidence="3">
    <location>
        <position position="853"/>
    </location>
</feature>
<comment type="caution">
    <text evidence="3">The sequence shown here is derived from an EMBL/GenBank/DDBJ whole genome shotgun (WGS) entry which is preliminary data.</text>
</comment>
<evidence type="ECO:0000313" key="3">
    <source>
        <dbReference type="EMBL" id="CAE7843272.1"/>
    </source>
</evidence>
<evidence type="ECO:0000256" key="2">
    <source>
        <dbReference type="SAM" id="MobiDB-lite"/>
    </source>
</evidence>
<name>A0A812ZW83_9DINO</name>
<dbReference type="EMBL" id="CAJNJA010050952">
    <property type="protein sequence ID" value="CAE7843272.1"/>
    <property type="molecule type" value="Genomic_DNA"/>
</dbReference>
<feature type="compositionally biased region" description="Basic and acidic residues" evidence="2">
    <location>
        <begin position="699"/>
        <end position="710"/>
    </location>
</feature>
<feature type="region of interest" description="Disordered" evidence="2">
    <location>
        <begin position="253"/>
        <end position="272"/>
    </location>
</feature>
<evidence type="ECO:0000313" key="4">
    <source>
        <dbReference type="Proteomes" id="UP000601435"/>
    </source>
</evidence>
<gene>
    <name evidence="3" type="primary">GIP</name>
    <name evidence="3" type="ORF">SNEC2469_LOCUS25672</name>
</gene>
<feature type="compositionally biased region" description="Polar residues" evidence="2">
    <location>
        <begin position="510"/>
        <end position="520"/>
    </location>
</feature>
<feature type="compositionally biased region" description="Basic and acidic residues" evidence="2">
    <location>
        <begin position="258"/>
        <end position="268"/>
    </location>
</feature>
<keyword evidence="1" id="KW-0175">Coiled coil</keyword>
<organism evidence="3 4">
    <name type="scientific">Symbiodinium necroappetens</name>
    <dbReference type="NCBI Taxonomy" id="1628268"/>
    <lineage>
        <taxon>Eukaryota</taxon>
        <taxon>Sar</taxon>
        <taxon>Alveolata</taxon>
        <taxon>Dinophyceae</taxon>
        <taxon>Suessiales</taxon>
        <taxon>Symbiodiniaceae</taxon>
        <taxon>Symbiodinium</taxon>
    </lineage>
</organism>
<proteinExistence type="predicted"/>
<accession>A0A812ZW83</accession>
<sequence>ALTGPAREAVRFLEVPELIKEDGVKTVIKALTSAFEPYQETALPRAMETALYGHARAHKERSRSVDLPSKAKGYLLYRQSNLDKELDARLLTWLAGDYSEDVVVANLRRLDRAIQEGSRKNNAYYEGLEEDDAGDAEGEWQEHEAYYEDYGNAIDDDEALEETYYQDPAPDEAFQDVVEEDELLEVLASYQDVRDSLRMARNGRGYYPKGSKGSFGPLPSGKGKQKGQGAGHADRPATGLVSAGLLLHSRLRRQGTGQHDKEPEDAASAKDSSLPFIGVATQSFQGIVDTAAQEGLVGKPALLRLLEELRKQGLRGYWNGKTSEARGIGGRATSLGTVEVPVGFGGIAGILELTVVAEDVPLLVPVNLLKALGAVIDLDEGLLHLRKVNTVCDMSFLSSGHPVISIIDFGKGWHLPEVCREFSSPIAALALQLFGQQLLEEAATLMLTNRALGVQRSPARQGQWQLVGPAPGARARRNWRVVLDKLSCVLQWARWQELVSTWLPLPELGQRQSQPLPSGPTSSTTTSSTRLAPTDKGAAYKRYLQERKPEQLSAVKGADGFRGEVPAPSAVPERCRWKLSPRTAAVFTGRPLEPAEEIAENPNLAARVQEMARDALEKEHLDQQDQLLQIIADQREKIEETQAQLDMQNGHFLERQKTLEEETRQRANFFPTSETKEQWEQTAPGRGEAGDAALSVDQDPMHGRSTEKGDGTLNKATPTVLRRWLVEPNAFLEDFVVVRERGFLVRGDRHDMKDERGDHGEVYVVLKEPELYVNAEFSEDGPKEAQDVVIDGIQAFLADNDGQDELCLKPVPGNDQECWRRFEEARPELLTIEPEDNRESHEMACRLARGSME</sequence>
<dbReference type="Proteomes" id="UP000601435">
    <property type="component" value="Unassembled WGS sequence"/>
</dbReference>